<keyword evidence="3" id="KW-0812">Transmembrane</keyword>
<evidence type="ECO:0000256" key="2">
    <source>
        <dbReference type="ARBA" id="ARBA00007362"/>
    </source>
</evidence>
<sequence length="292" mass="32397">MNRASKSFSAYELLYIVGIVAISFSSIFIKWSNAESSVIGMYRLYLTILIMLPLAWKYKQELLYHTPRQLLLLLGSGVMLALHFLLWMSSLKYTTVASSTIFLALEPVLVMLGSYLIFKTKANKIMLLGMGIAMVGTVIIGSSDLALSQEALYGDVLSILGTIAVAVHMLIGKQLRSNTSAFAYNFIVFFIAATTLAIYNLIQGYKFTGYSSHEWGIFLLLAIVPTLFGHYLFNWLLKYMNATAVSMSVLGEPVIASLLAWALLKEALTGWQLGAGIVILFGVWLFMRHGKE</sequence>
<dbReference type="InterPro" id="IPR037185">
    <property type="entry name" value="EmrE-like"/>
</dbReference>
<evidence type="ECO:0000256" key="1">
    <source>
        <dbReference type="ARBA" id="ARBA00004127"/>
    </source>
</evidence>
<feature type="domain" description="EamA" evidence="4">
    <location>
        <begin position="12"/>
        <end position="140"/>
    </location>
</feature>
<reference evidence="5 6" key="1">
    <citation type="submission" date="2023-03" db="EMBL/GenBank/DDBJ databases">
        <title>Draft genome sequence of the bacteria which degrade cell wall of Tricholomamatutake.</title>
        <authorList>
            <person name="Konishi Y."/>
            <person name="Fukuta Y."/>
            <person name="Shirasaka N."/>
        </authorList>
    </citation>
    <scope>NUCLEOTIDE SEQUENCE [LARGE SCALE GENOMIC DNA]</scope>
    <source>
        <strain evidence="6">mu1</strain>
    </source>
</reference>
<dbReference type="Gene3D" id="1.10.3730.20">
    <property type="match status" value="1"/>
</dbReference>
<feature type="domain" description="EamA" evidence="4">
    <location>
        <begin position="153"/>
        <end position="287"/>
    </location>
</feature>
<dbReference type="PANTHER" id="PTHR22911:SF76">
    <property type="entry name" value="EAMA DOMAIN-CONTAINING PROTEIN"/>
    <property type="match status" value="1"/>
</dbReference>
<feature type="transmembrane region" description="Helical" evidence="3">
    <location>
        <begin position="41"/>
        <end position="58"/>
    </location>
</feature>
<protein>
    <submittedName>
        <fullName evidence="5">Multidrug transporter</fullName>
    </submittedName>
</protein>
<evidence type="ECO:0000313" key="5">
    <source>
        <dbReference type="EMBL" id="GLX70249.1"/>
    </source>
</evidence>
<feature type="transmembrane region" description="Helical" evidence="3">
    <location>
        <begin position="125"/>
        <end position="145"/>
    </location>
</feature>
<feature type="transmembrane region" description="Helical" evidence="3">
    <location>
        <begin position="70"/>
        <end position="90"/>
    </location>
</feature>
<evidence type="ECO:0000256" key="3">
    <source>
        <dbReference type="SAM" id="Phobius"/>
    </source>
</evidence>
<feature type="transmembrane region" description="Helical" evidence="3">
    <location>
        <begin position="270"/>
        <end position="287"/>
    </location>
</feature>
<dbReference type="Pfam" id="PF00892">
    <property type="entry name" value="EamA"/>
    <property type="match status" value="2"/>
</dbReference>
<evidence type="ECO:0000259" key="4">
    <source>
        <dbReference type="Pfam" id="PF00892"/>
    </source>
</evidence>
<comment type="subcellular location">
    <subcellularLocation>
        <location evidence="1">Endomembrane system</location>
        <topology evidence="1">Multi-pass membrane protein</topology>
    </subcellularLocation>
</comment>
<feature type="transmembrane region" description="Helical" evidence="3">
    <location>
        <begin position="183"/>
        <end position="203"/>
    </location>
</feature>
<proteinExistence type="inferred from homology"/>
<feature type="transmembrane region" description="Helical" evidence="3">
    <location>
        <begin position="96"/>
        <end position="118"/>
    </location>
</feature>
<name>A0ABQ6GH23_9BACL</name>
<keyword evidence="3" id="KW-0472">Membrane</keyword>
<keyword evidence="6" id="KW-1185">Reference proteome</keyword>
<dbReference type="Proteomes" id="UP001157114">
    <property type="component" value="Unassembled WGS sequence"/>
</dbReference>
<gene>
    <name evidence="5" type="ORF">MU1_45950</name>
</gene>
<feature type="transmembrane region" description="Helical" evidence="3">
    <location>
        <begin position="12"/>
        <end position="29"/>
    </location>
</feature>
<feature type="transmembrane region" description="Helical" evidence="3">
    <location>
        <begin position="151"/>
        <end position="171"/>
    </location>
</feature>
<comment type="similarity">
    <text evidence="2">Belongs to the EamA transporter family.</text>
</comment>
<evidence type="ECO:0000313" key="6">
    <source>
        <dbReference type="Proteomes" id="UP001157114"/>
    </source>
</evidence>
<organism evidence="5 6">
    <name type="scientific">Paenibacillus glycanilyticus</name>
    <dbReference type="NCBI Taxonomy" id="126569"/>
    <lineage>
        <taxon>Bacteria</taxon>
        <taxon>Bacillati</taxon>
        <taxon>Bacillota</taxon>
        <taxon>Bacilli</taxon>
        <taxon>Bacillales</taxon>
        <taxon>Paenibacillaceae</taxon>
        <taxon>Paenibacillus</taxon>
    </lineage>
</organism>
<dbReference type="RefSeq" id="WP_284241013.1">
    <property type="nucleotide sequence ID" value="NZ_BSSQ01000018.1"/>
</dbReference>
<dbReference type="PANTHER" id="PTHR22911">
    <property type="entry name" value="ACYL-MALONYL CONDENSING ENZYME-RELATED"/>
    <property type="match status" value="1"/>
</dbReference>
<dbReference type="EMBL" id="BSSQ01000018">
    <property type="protein sequence ID" value="GLX70249.1"/>
    <property type="molecule type" value="Genomic_DNA"/>
</dbReference>
<dbReference type="InterPro" id="IPR000620">
    <property type="entry name" value="EamA_dom"/>
</dbReference>
<dbReference type="SUPFAM" id="SSF103481">
    <property type="entry name" value="Multidrug resistance efflux transporter EmrE"/>
    <property type="match status" value="2"/>
</dbReference>
<comment type="caution">
    <text evidence="5">The sequence shown here is derived from an EMBL/GenBank/DDBJ whole genome shotgun (WGS) entry which is preliminary data.</text>
</comment>
<feature type="transmembrane region" description="Helical" evidence="3">
    <location>
        <begin position="215"/>
        <end position="237"/>
    </location>
</feature>
<feature type="transmembrane region" description="Helical" evidence="3">
    <location>
        <begin position="244"/>
        <end position="264"/>
    </location>
</feature>
<accession>A0ABQ6GH23</accession>
<keyword evidence="3" id="KW-1133">Transmembrane helix</keyword>